<dbReference type="AlphaFoldDB" id="A0AAD7Y3F7"/>
<sequence length="224" mass="25456">MAYLVPKSAGDDCVIQRDHCRELLVFWCFGVYKITAMLAKYSMGKCLCLLVSSIVISFLVVGYQATGDFSEECPPLQVSYEWIVSATSNSIHIVGSISSFIPSSGSSRYRQFGGHPEMNDYYRLIDHISNKEQLVYLWYQQPFYLLVVLVIGNCFGGFLQLYVPYGWIMSSTRSEGPRSNLMCYQGHSCISSRTPSPSCIPYPMKKDWYLIHIGYITECTPFRS</sequence>
<feature type="transmembrane region" description="Helical" evidence="1">
    <location>
        <begin position="46"/>
        <end position="65"/>
    </location>
</feature>
<protein>
    <submittedName>
        <fullName evidence="2">Uncharacterized protein</fullName>
    </submittedName>
</protein>
<feature type="transmembrane region" description="Helical" evidence="1">
    <location>
        <begin position="143"/>
        <end position="163"/>
    </location>
</feature>
<keyword evidence="3" id="KW-1185">Reference proteome</keyword>
<dbReference type="RefSeq" id="XP_058347961.1">
    <property type="nucleotide sequence ID" value="XM_058481323.1"/>
</dbReference>
<evidence type="ECO:0000313" key="3">
    <source>
        <dbReference type="Proteomes" id="UP001234581"/>
    </source>
</evidence>
<evidence type="ECO:0000313" key="2">
    <source>
        <dbReference type="EMBL" id="KAJ8663049.1"/>
    </source>
</evidence>
<dbReference type="EMBL" id="JARTCD010000003">
    <property type="protein sequence ID" value="KAJ8663049.1"/>
    <property type="molecule type" value="Genomic_DNA"/>
</dbReference>
<keyword evidence="1" id="KW-0812">Transmembrane</keyword>
<reference evidence="2 3" key="1">
    <citation type="submission" date="2023-03" db="EMBL/GenBank/DDBJ databases">
        <title>Genome sequence of Lichtheimia ornata CBS 291.66.</title>
        <authorList>
            <person name="Mohabir J.T."/>
            <person name="Shea T.P."/>
            <person name="Kurbessoian T."/>
            <person name="Berby B."/>
            <person name="Fontaine J."/>
            <person name="Livny J."/>
            <person name="Gnirke A."/>
            <person name="Stajich J.E."/>
            <person name="Cuomo C.A."/>
        </authorList>
    </citation>
    <scope>NUCLEOTIDE SEQUENCE [LARGE SCALE GENOMIC DNA]</scope>
    <source>
        <strain evidence="2">CBS 291.66</strain>
    </source>
</reference>
<name>A0AAD7Y3F7_9FUNG</name>
<organism evidence="2 3">
    <name type="scientific">Lichtheimia ornata</name>
    <dbReference type="NCBI Taxonomy" id="688661"/>
    <lineage>
        <taxon>Eukaryota</taxon>
        <taxon>Fungi</taxon>
        <taxon>Fungi incertae sedis</taxon>
        <taxon>Mucoromycota</taxon>
        <taxon>Mucoromycotina</taxon>
        <taxon>Mucoromycetes</taxon>
        <taxon>Mucorales</taxon>
        <taxon>Lichtheimiaceae</taxon>
        <taxon>Lichtheimia</taxon>
    </lineage>
</organism>
<evidence type="ECO:0000256" key="1">
    <source>
        <dbReference type="SAM" id="Phobius"/>
    </source>
</evidence>
<comment type="caution">
    <text evidence="2">The sequence shown here is derived from an EMBL/GenBank/DDBJ whole genome shotgun (WGS) entry which is preliminary data.</text>
</comment>
<gene>
    <name evidence="2" type="ORF">O0I10_001226</name>
</gene>
<proteinExistence type="predicted"/>
<dbReference type="GeneID" id="83208644"/>
<accession>A0AAD7Y3F7</accession>
<dbReference type="Proteomes" id="UP001234581">
    <property type="component" value="Unassembled WGS sequence"/>
</dbReference>
<keyword evidence="1" id="KW-1133">Transmembrane helix</keyword>
<keyword evidence="1" id="KW-0472">Membrane</keyword>